<dbReference type="AlphaFoldDB" id="A0A484I659"/>
<dbReference type="KEGG" id="nfn:NFRAN_0282"/>
<dbReference type="EMBL" id="LR216287">
    <property type="protein sequence ID" value="VFJ12603.1"/>
    <property type="molecule type" value="Genomic_DNA"/>
</dbReference>
<sequence>MIYTYIPIKMALNPYTTTKEDRKNRIIDYLTNEGNKRVKDVLNYCIKEGIGSKSTVTEAIQELLAEGILNSGKERRNSKSYSLSVNSDNLLLVIPKDLDNIFEQFKKFIDKVKQFEKKKKFENRIEIEAIGTSKKANLVQKDGASLLQYDMIEIINDVYLFNFVVILPARLHDENLINRLYSIYFNKISEMYLYVISDLSTENSPFNSDIDQQLLLYVNYMDSKGQNLWGRLYEIVKISEIMQIEDDLDNLLKLLWSKNTEPFLLLYKQIETSETKLLLSANYRNLDTVSKYDTDKKIEEFLYNLKKDKDQVIQRTMGFQIAESDNI</sequence>
<evidence type="ECO:0000313" key="1">
    <source>
        <dbReference type="EMBL" id="VFJ12603.1"/>
    </source>
</evidence>
<accession>A0A484I659</accession>
<evidence type="ECO:0000313" key="2">
    <source>
        <dbReference type="Proteomes" id="UP000294299"/>
    </source>
</evidence>
<dbReference type="Proteomes" id="UP000294299">
    <property type="component" value="Chromosome NFRAN"/>
</dbReference>
<gene>
    <name evidence="1" type="ORF">NFRAN_0282</name>
</gene>
<proteinExistence type="predicted"/>
<protein>
    <submittedName>
        <fullName evidence="1">Uncharacterized protein</fullName>
    </submittedName>
</protein>
<organism evidence="1 2">
    <name type="scientific">Candidatus Nitrosocosmicus franklandianus</name>
    <dbReference type="NCBI Taxonomy" id="1798806"/>
    <lineage>
        <taxon>Archaea</taxon>
        <taxon>Nitrososphaerota</taxon>
        <taxon>Nitrososphaeria</taxon>
        <taxon>Nitrososphaerales</taxon>
        <taxon>Nitrososphaeraceae</taxon>
        <taxon>Candidatus Nitrosocosmicus</taxon>
    </lineage>
</organism>
<reference evidence="1 2" key="1">
    <citation type="submission" date="2019-02" db="EMBL/GenBank/DDBJ databases">
        <authorList>
            <person name="Lehtovirta-Morley E L."/>
        </authorList>
    </citation>
    <scope>NUCLEOTIDE SEQUENCE [LARGE SCALE GENOMIC DNA]</scope>
    <source>
        <strain evidence="1">NFRAN1</strain>
    </source>
</reference>
<keyword evidence="2" id="KW-1185">Reference proteome</keyword>
<name>A0A484I659_9ARCH</name>